<accession>A0A9Q4CM41</accession>
<proteinExistence type="predicted"/>
<evidence type="ECO:0000313" key="2">
    <source>
        <dbReference type="Proteomes" id="UP001076655"/>
    </source>
</evidence>
<evidence type="ECO:0000313" key="1">
    <source>
        <dbReference type="EMBL" id="MCY0788799.1"/>
    </source>
</evidence>
<protein>
    <submittedName>
        <fullName evidence="1">Uncharacterized protein</fullName>
    </submittedName>
</protein>
<organism evidence="1 2">
    <name type="scientific">Morganella morganii</name>
    <name type="common">Proteus morganii</name>
    <dbReference type="NCBI Taxonomy" id="582"/>
    <lineage>
        <taxon>Bacteria</taxon>
        <taxon>Pseudomonadati</taxon>
        <taxon>Pseudomonadota</taxon>
        <taxon>Gammaproteobacteria</taxon>
        <taxon>Enterobacterales</taxon>
        <taxon>Morganellaceae</taxon>
        <taxon>Morganella</taxon>
    </lineage>
</organism>
<reference evidence="1" key="1">
    <citation type="submission" date="2022-08" db="EMBL/GenBank/DDBJ databases">
        <authorList>
            <person name="Dale J.L."/>
        </authorList>
    </citation>
    <scope>NUCLEOTIDE SEQUENCE</scope>
    <source>
        <strain evidence="1">2022EL-00758</strain>
    </source>
</reference>
<sequence length="118" mass="13133">MSSYTERITTAHIQCDAEEELLPLLKELTDKQMLGGWRLRKHETTPAGTPSPWYLLKDNAQIALLPTHPYAAVSVADAGIAEAEEITEHNGRIEHLSNAINSTYGILYCHLSFKTLTV</sequence>
<dbReference type="RefSeq" id="WP_243846769.1">
    <property type="nucleotide sequence ID" value="NZ_BRRE01000002.1"/>
</dbReference>
<gene>
    <name evidence="1" type="ORF">N0392_03735</name>
</gene>
<name>A0A9Q4CM41_MORMO</name>
<dbReference type="EMBL" id="JAPNMI010000002">
    <property type="protein sequence ID" value="MCY0788799.1"/>
    <property type="molecule type" value="Genomic_DNA"/>
</dbReference>
<dbReference type="AlphaFoldDB" id="A0A9Q4CM41"/>
<comment type="caution">
    <text evidence="1">The sequence shown here is derived from an EMBL/GenBank/DDBJ whole genome shotgun (WGS) entry which is preliminary data.</text>
</comment>
<dbReference type="Proteomes" id="UP001076655">
    <property type="component" value="Unassembled WGS sequence"/>
</dbReference>